<dbReference type="InterPro" id="IPR000756">
    <property type="entry name" value="Diacylglycerol_kin_accessory"/>
</dbReference>
<dbReference type="AlphaFoldDB" id="A0A0K0E0W1"/>
<dbReference type="InterPro" id="IPR018247">
    <property type="entry name" value="EF_Hand_1_Ca_BS"/>
</dbReference>
<dbReference type="PANTHER" id="PTHR11255:SF48">
    <property type="entry name" value="DIACYLGLYCEROL KINASE 1"/>
    <property type="match status" value="1"/>
</dbReference>
<dbReference type="InterPro" id="IPR046349">
    <property type="entry name" value="C1-like_sf"/>
</dbReference>
<dbReference type="STRING" id="6248.A0A0K0E0W1"/>
<keyword evidence="6 12" id="KW-0547">Nucleotide-binding</keyword>
<dbReference type="Pfam" id="PF00130">
    <property type="entry name" value="C1_1"/>
    <property type="match status" value="2"/>
</dbReference>
<feature type="domain" description="Phorbol-ester/DAG-type" evidence="13">
    <location>
        <begin position="282"/>
        <end position="333"/>
    </location>
</feature>
<keyword evidence="9" id="KW-0862">Zinc</keyword>
<dbReference type="Pfam" id="PF14513">
    <property type="entry name" value="DAG_kinase_N"/>
    <property type="match status" value="1"/>
</dbReference>
<evidence type="ECO:0000256" key="12">
    <source>
        <dbReference type="RuleBase" id="RU361128"/>
    </source>
</evidence>
<dbReference type="GO" id="GO:0008270">
    <property type="term" value="F:zinc ion binding"/>
    <property type="evidence" value="ECO:0007669"/>
    <property type="project" value="UniProtKB-KW"/>
</dbReference>
<dbReference type="WBParaSite" id="TCONS_00002218.p1">
    <property type="protein sequence ID" value="TCONS_00002218.p1"/>
    <property type="gene ID" value="XLOC_002097"/>
</dbReference>
<dbReference type="PROSITE" id="PS50222">
    <property type="entry name" value="EF_HAND_2"/>
    <property type="match status" value="2"/>
</dbReference>
<dbReference type="SMART" id="SM00109">
    <property type="entry name" value="C1"/>
    <property type="match status" value="2"/>
</dbReference>
<evidence type="ECO:0000259" key="14">
    <source>
        <dbReference type="PROSITE" id="PS50146"/>
    </source>
</evidence>
<dbReference type="Pfam" id="PF00781">
    <property type="entry name" value="DAGK_cat"/>
    <property type="match status" value="1"/>
</dbReference>
<dbReference type="CDD" id="cd00051">
    <property type="entry name" value="EFh"/>
    <property type="match status" value="1"/>
</dbReference>
<evidence type="ECO:0000313" key="17">
    <source>
        <dbReference type="WBParaSite" id="SSTP_0000312300.1"/>
    </source>
</evidence>
<dbReference type="Pfam" id="PF13499">
    <property type="entry name" value="EF-hand_7"/>
    <property type="match status" value="1"/>
</dbReference>
<keyword evidence="11 12" id="KW-0067">ATP-binding</keyword>
<dbReference type="GO" id="GO:0005524">
    <property type="term" value="F:ATP binding"/>
    <property type="evidence" value="ECO:0007669"/>
    <property type="project" value="UniProtKB-KW"/>
</dbReference>
<dbReference type="FunFam" id="2.60.200.40:FF:000012">
    <property type="entry name" value="Diacylglycerol kinase"/>
    <property type="match status" value="1"/>
</dbReference>
<dbReference type="InterPro" id="IPR002219">
    <property type="entry name" value="PKC_DAG/PE"/>
</dbReference>
<feature type="domain" description="EF-hand" evidence="15">
    <location>
        <begin position="187"/>
        <end position="222"/>
    </location>
</feature>
<evidence type="ECO:0000256" key="2">
    <source>
        <dbReference type="ARBA" id="ARBA00009280"/>
    </source>
</evidence>
<keyword evidence="5" id="KW-0677">Repeat</keyword>
<dbReference type="SMART" id="SM00046">
    <property type="entry name" value="DAGKc"/>
    <property type="match status" value="1"/>
</dbReference>
<evidence type="ECO:0000259" key="15">
    <source>
        <dbReference type="PROSITE" id="PS50222"/>
    </source>
</evidence>
<dbReference type="EC" id="2.7.1.107" evidence="12"/>
<dbReference type="InterPro" id="IPR038199">
    <property type="entry name" value="DGK_typeI_N_sf"/>
</dbReference>
<dbReference type="InterPro" id="IPR002048">
    <property type="entry name" value="EF_hand_dom"/>
</dbReference>
<organism evidence="17">
    <name type="scientific">Strongyloides stercoralis</name>
    <name type="common">Threadworm</name>
    <dbReference type="NCBI Taxonomy" id="6248"/>
    <lineage>
        <taxon>Eukaryota</taxon>
        <taxon>Metazoa</taxon>
        <taxon>Ecdysozoa</taxon>
        <taxon>Nematoda</taxon>
        <taxon>Chromadorea</taxon>
        <taxon>Rhabditida</taxon>
        <taxon>Tylenchina</taxon>
        <taxon>Panagrolaimomorpha</taxon>
        <taxon>Strongyloidoidea</taxon>
        <taxon>Strongyloididae</taxon>
        <taxon>Strongyloides</taxon>
    </lineage>
</organism>
<dbReference type="Gene3D" id="2.60.200.40">
    <property type="match status" value="1"/>
</dbReference>
<dbReference type="Gene3D" id="3.30.60.20">
    <property type="match status" value="2"/>
</dbReference>
<dbReference type="InterPro" id="IPR029477">
    <property type="entry name" value="DAG_kinase_typeI_N"/>
</dbReference>
<dbReference type="InterPro" id="IPR037607">
    <property type="entry name" value="DGK"/>
</dbReference>
<evidence type="ECO:0000256" key="7">
    <source>
        <dbReference type="ARBA" id="ARBA00022771"/>
    </source>
</evidence>
<dbReference type="InterPro" id="IPR016064">
    <property type="entry name" value="NAD/diacylglycerol_kinase_sf"/>
</dbReference>
<dbReference type="SUPFAM" id="SSF111331">
    <property type="entry name" value="NAD kinase/diacylglycerol kinase-like"/>
    <property type="match status" value="1"/>
</dbReference>
<dbReference type="Gene3D" id="1.10.238.110">
    <property type="entry name" value="Diacylglycerol kinase alpha"/>
    <property type="match status" value="1"/>
</dbReference>
<dbReference type="FunFam" id="3.30.60.20:FF:000089">
    <property type="entry name" value="Diacylglycerol kinase"/>
    <property type="match status" value="1"/>
</dbReference>
<evidence type="ECO:0000256" key="9">
    <source>
        <dbReference type="ARBA" id="ARBA00022833"/>
    </source>
</evidence>
<dbReference type="Gene3D" id="3.40.50.10330">
    <property type="entry name" value="Probable inorganic polyphosphate/atp-NAD kinase, domain 1"/>
    <property type="match status" value="1"/>
</dbReference>
<reference evidence="17" key="1">
    <citation type="submission" date="2015-08" db="UniProtKB">
        <authorList>
            <consortium name="WormBaseParasite"/>
        </authorList>
    </citation>
    <scope>IDENTIFICATION</scope>
</reference>
<dbReference type="Gene3D" id="1.10.238.10">
    <property type="entry name" value="EF-hand"/>
    <property type="match status" value="1"/>
</dbReference>
<accession>A0A0K0E0W1</accession>
<keyword evidence="3 12" id="KW-0808">Transferase</keyword>
<name>A0A0K0E0W1_STRER</name>
<keyword evidence="10" id="KW-0106">Calcium</keyword>
<feature type="domain" description="Phorbol-ester/DAG-type" evidence="13">
    <location>
        <begin position="348"/>
        <end position="394"/>
    </location>
</feature>
<keyword evidence="8 12" id="KW-0418">Kinase</keyword>
<dbReference type="PROSITE" id="PS50146">
    <property type="entry name" value="DAGK"/>
    <property type="match status" value="1"/>
</dbReference>
<dbReference type="PANTHER" id="PTHR11255">
    <property type="entry name" value="DIACYLGLYCEROL KINASE"/>
    <property type="match status" value="1"/>
</dbReference>
<feature type="domain" description="DAGKc" evidence="14">
    <location>
        <begin position="434"/>
        <end position="570"/>
    </location>
</feature>
<evidence type="ECO:0000256" key="1">
    <source>
        <dbReference type="ARBA" id="ARBA00001383"/>
    </source>
</evidence>
<evidence type="ECO:0000256" key="11">
    <source>
        <dbReference type="ARBA" id="ARBA00022840"/>
    </source>
</evidence>
<dbReference type="SUPFAM" id="SSF47473">
    <property type="entry name" value="EF-hand"/>
    <property type="match status" value="2"/>
</dbReference>
<dbReference type="WBParaSite" id="SSTP_0000312300.1">
    <property type="protein sequence ID" value="SSTP_0000312300.1"/>
    <property type="gene ID" value="SSTP_0000312300"/>
</dbReference>
<dbReference type="PROSITE" id="PS50081">
    <property type="entry name" value="ZF_DAG_PE_2"/>
    <property type="match status" value="2"/>
</dbReference>
<evidence type="ECO:0000256" key="3">
    <source>
        <dbReference type="ARBA" id="ARBA00022679"/>
    </source>
</evidence>
<dbReference type="PROSITE" id="PS00479">
    <property type="entry name" value="ZF_DAG_PE_1"/>
    <property type="match status" value="2"/>
</dbReference>
<dbReference type="GO" id="GO:0005509">
    <property type="term" value="F:calcium ion binding"/>
    <property type="evidence" value="ECO:0007669"/>
    <property type="project" value="InterPro"/>
</dbReference>
<proteinExistence type="inferred from homology"/>
<evidence type="ECO:0000313" key="16">
    <source>
        <dbReference type="Proteomes" id="UP000035681"/>
    </source>
</evidence>
<dbReference type="FunFam" id="1.10.238.10:FF:000017">
    <property type="entry name" value="Diacylglycerol kinase"/>
    <property type="match status" value="1"/>
</dbReference>
<dbReference type="SUPFAM" id="SSF57889">
    <property type="entry name" value="Cysteine-rich domain"/>
    <property type="match status" value="2"/>
</dbReference>
<dbReference type="GO" id="GO:0007200">
    <property type="term" value="P:phospholipase C-activating G protein-coupled receptor signaling pathway"/>
    <property type="evidence" value="ECO:0007669"/>
    <property type="project" value="InterPro"/>
</dbReference>
<evidence type="ECO:0000256" key="4">
    <source>
        <dbReference type="ARBA" id="ARBA00022723"/>
    </source>
</evidence>
<comment type="similarity">
    <text evidence="2 12">Belongs to the eukaryotic diacylglycerol kinase family.</text>
</comment>
<dbReference type="Pfam" id="PF00609">
    <property type="entry name" value="DAGK_acc"/>
    <property type="match status" value="1"/>
</dbReference>
<dbReference type="InterPro" id="IPR011992">
    <property type="entry name" value="EF-hand-dom_pair"/>
</dbReference>
<keyword evidence="7" id="KW-0863">Zinc-finger</keyword>
<dbReference type="SMART" id="SM00054">
    <property type="entry name" value="EFh"/>
    <property type="match status" value="2"/>
</dbReference>
<keyword evidence="4" id="KW-0479">Metal-binding</keyword>
<sequence>MLLSPEQFARLTEYASYSSHKLPDMLQWFTPNGMLHKYLYDDGQTLDFDGFTHFLNVYFGADLPSDLTQQLFLSFAYPPGVQQHRTSFLSAVQNVFNVEEGKVNSEKQNTSDVDKNILHEKKEERRPSLFEKTIHNVKSVLTTSSASHYLSDNIYKDNNNINIDNALSRRIPLKPLVCYLALLEAAPPEEKLQFVFHVYDSDDNGYLDSTEIECIIEQMMNVARYQQWDTIELEPILRKMMQDIDYDKNGIVSLEEWIRGGLTTIPLLVLLGIDLEMKEDGSHIWKLRHFSKPSYCHVCCSLLVGWGGKQGLACALCKYTVHERCVLQAKNNCIHTYTAYPKQDMKMSHHWSDSNNTGKCNKCKLTVGIFQGKKCRWCNVLLHHGCINEWINECDLGPLSYHVLPPINIIPSFLDTNKSESNPGTLLQTTSPSGNKRPLLVLINPKSGGRQGERIFRKFQYLLNPRQVYNLAKHPPDVGLKLFKGIKNCNVLVAGGDGTVGWVLEAMDKMNYTNENRPPVAVLPLGTGNDLARCLKWGGGYENESLTEILLNIEKASSIYMDRWQITIEPTKKGEKHDPQPYNIINNYFSIGVDASIAHRFHMMREKYPEKFNSRMRNKLWYFELGTTETLQNTYKNLNEQIDILCDGDTIDIGEGPNLEGLALLNIPSIYGGSNMWGTAKKKLSIWKNTSLFSPINGNSNNLHNKVQDIGDKLIEVVGLESIMQISQIKAGVKTARRLAQCGTVVIQTHKSFPMQIDGEPWLQKACILQITHKNQVPMLVGKCGKKHFNFKIFRKKSIDSNCSH</sequence>
<dbReference type="GO" id="GO:0004143">
    <property type="term" value="F:ATP-dependent diacylglycerol kinase activity"/>
    <property type="evidence" value="ECO:0007669"/>
    <property type="project" value="UniProtKB-EC"/>
</dbReference>
<dbReference type="InterPro" id="IPR001206">
    <property type="entry name" value="Diacylglycerol_kinase_cat_dom"/>
</dbReference>
<dbReference type="Proteomes" id="UP000035681">
    <property type="component" value="Unplaced"/>
</dbReference>
<evidence type="ECO:0000256" key="5">
    <source>
        <dbReference type="ARBA" id="ARBA00022737"/>
    </source>
</evidence>
<evidence type="ECO:0000259" key="13">
    <source>
        <dbReference type="PROSITE" id="PS50081"/>
    </source>
</evidence>
<evidence type="ECO:0000256" key="10">
    <source>
        <dbReference type="ARBA" id="ARBA00022837"/>
    </source>
</evidence>
<evidence type="ECO:0000256" key="6">
    <source>
        <dbReference type="ARBA" id="ARBA00022741"/>
    </source>
</evidence>
<dbReference type="GO" id="GO:0005886">
    <property type="term" value="C:plasma membrane"/>
    <property type="evidence" value="ECO:0007669"/>
    <property type="project" value="TreeGrafter"/>
</dbReference>
<protein>
    <recommendedName>
        <fullName evidence="12">Diacylglycerol kinase</fullName>
        <shortName evidence="12">DAG kinase</shortName>
        <ecNumber evidence="12">2.7.1.107</ecNumber>
    </recommendedName>
</protein>
<dbReference type="InterPro" id="IPR017438">
    <property type="entry name" value="ATP-NAD_kinase_N"/>
</dbReference>
<keyword evidence="16" id="KW-1185">Reference proteome</keyword>
<evidence type="ECO:0000256" key="8">
    <source>
        <dbReference type="ARBA" id="ARBA00022777"/>
    </source>
</evidence>
<comment type="catalytic activity">
    <reaction evidence="1 12">
        <text>a 1,2-diacyl-sn-glycerol + ATP = a 1,2-diacyl-sn-glycero-3-phosphate + ADP + H(+)</text>
        <dbReference type="Rhea" id="RHEA:10272"/>
        <dbReference type="ChEBI" id="CHEBI:15378"/>
        <dbReference type="ChEBI" id="CHEBI:17815"/>
        <dbReference type="ChEBI" id="CHEBI:30616"/>
        <dbReference type="ChEBI" id="CHEBI:58608"/>
        <dbReference type="ChEBI" id="CHEBI:456216"/>
        <dbReference type="EC" id="2.7.1.107"/>
    </reaction>
</comment>
<dbReference type="PROSITE" id="PS00018">
    <property type="entry name" value="EF_HAND_1"/>
    <property type="match status" value="2"/>
</dbReference>
<feature type="domain" description="EF-hand" evidence="15">
    <location>
        <begin position="232"/>
        <end position="267"/>
    </location>
</feature>
<dbReference type="SMART" id="SM00045">
    <property type="entry name" value="DAGKa"/>
    <property type="match status" value="1"/>
</dbReference>